<comment type="caution">
    <text evidence="1">The sequence shown here is derived from an EMBL/GenBank/DDBJ whole genome shotgun (WGS) entry which is preliminary data.</text>
</comment>
<proteinExistence type="predicted"/>
<sequence>MQPIIDKLKENMQLIYRRALDADNALARLQQSGKGKFKHVFAKDAGFTVSSKRFSPYVEELGREVVELESVQDQADFEARLVPVVKKMELMLLTLSNFRQSLKDKP</sequence>
<keyword evidence="2" id="KW-1185">Reference proteome</keyword>
<dbReference type="EMBL" id="BMGJ01000011">
    <property type="protein sequence ID" value="GGD70252.1"/>
    <property type="molecule type" value="Genomic_DNA"/>
</dbReference>
<name>A0ABQ1RKT0_9ALTE</name>
<evidence type="ECO:0000313" key="1">
    <source>
        <dbReference type="EMBL" id="GGD70252.1"/>
    </source>
</evidence>
<evidence type="ECO:0000313" key="2">
    <source>
        <dbReference type="Proteomes" id="UP000614272"/>
    </source>
</evidence>
<reference evidence="2" key="1">
    <citation type="journal article" date="2019" name="Int. J. Syst. Evol. Microbiol.">
        <title>The Global Catalogue of Microorganisms (GCM) 10K type strain sequencing project: providing services to taxonomists for standard genome sequencing and annotation.</title>
        <authorList>
            <consortium name="The Broad Institute Genomics Platform"/>
            <consortium name="The Broad Institute Genome Sequencing Center for Infectious Disease"/>
            <person name="Wu L."/>
            <person name="Ma J."/>
        </authorList>
    </citation>
    <scope>NUCLEOTIDE SEQUENCE [LARGE SCALE GENOMIC DNA]</scope>
    <source>
        <strain evidence="2">CGMCC 1.12923</strain>
    </source>
</reference>
<accession>A0ABQ1RKT0</accession>
<protein>
    <recommendedName>
        <fullName evidence="3">Prephenate dehydrogenase</fullName>
    </recommendedName>
</protein>
<evidence type="ECO:0008006" key="3">
    <source>
        <dbReference type="Google" id="ProtNLM"/>
    </source>
</evidence>
<gene>
    <name evidence="1" type="ORF">GCM10011357_26640</name>
</gene>
<dbReference type="Proteomes" id="UP000614272">
    <property type="component" value="Unassembled WGS sequence"/>
</dbReference>
<dbReference type="RefSeq" id="WP_099035325.1">
    <property type="nucleotide sequence ID" value="NZ_BMGJ01000011.1"/>
</dbReference>
<organism evidence="1 2">
    <name type="scientific">Lacimicrobium alkaliphilum</name>
    <dbReference type="NCBI Taxonomy" id="1526571"/>
    <lineage>
        <taxon>Bacteria</taxon>
        <taxon>Pseudomonadati</taxon>
        <taxon>Pseudomonadota</taxon>
        <taxon>Gammaproteobacteria</taxon>
        <taxon>Alteromonadales</taxon>
        <taxon>Alteromonadaceae</taxon>
        <taxon>Lacimicrobium</taxon>
    </lineage>
</organism>